<evidence type="ECO:0000256" key="2">
    <source>
        <dbReference type="SAM" id="Phobius"/>
    </source>
</evidence>
<feature type="region of interest" description="Disordered" evidence="1">
    <location>
        <begin position="77"/>
        <end position="114"/>
    </location>
</feature>
<feature type="compositionally biased region" description="Basic and acidic residues" evidence="1">
    <location>
        <begin position="94"/>
        <end position="114"/>
    </location>
</feature>
<evidence type="ECO:0000313" key="3">
    <source>
        <dbReference type="EMBL" id="QBR87245.1"/>
    </source>
</evidence>
<gene>
    <name evidence="3" type="ORF">E4K62_00155</name>
</gene>
<name>A0ABX5SQV4_9MICO</name>
<dbReference type="RefSeq" id="WP_135062412.1">
    <property type="nucleotide sequence ID" value="NZ_CP038266.1"/>
</dbReference>
<feature type="transmembrane region" description="Helical" evidence="2">
    <location>
        <begin position="33"/>
        <end position="52"/>
    </location>
</feature>
<keyword evidence="2" id="KW-0472">Membrane</keyword>
<sequence>MATTWRRVAIAVVVVGGFAAYWASIAFVWRVPLWGYVVGGVAWLAAIGALSIRGRRRPSEADLVASDPYSDAYLGRSAATHPHREPAQSAQIDESFRPDPLRLPPADETKPPGH</sequence>
<feature type="transmembrane region" description="Helical" evidence="2">
    <location>
        <begin position="7"/>
        <end position="27"/>
    </location>
</feature>
<dbReference type="EMBL" id="CP038266">
    <property type="protein sequence ID" value="QBR87245.1"/>
    <property type="molecule type" value="Genomic_DNA"/>
</dbReference>
<organism evidence="3 4">
    <name type="scientific">Microbacterium wangchenii</name>
    <dbReference type="NCBI Taxonomy" id="2541726"/>
    <lineage>
        <taxon>Bacteria</taxon>
        <taxon>Bacillati</taxon>
        <taxon>Actinomycetota</taxon>
        <taxon>Actinomycetes</taxon>
        <taxon>Micrococcales</taxon>
        <taxon>Microbacteriaceae</taxon>
        <taxon>Microbacterium</taxon>
    </lineage>
</organism>
<accession>A0ABX5SQV4</accession>
<keyword evidence="2" id="KW-1133">Transmembrane helix</keyword>
<dbReference type="Proteomes" id="UP000295748">
    <property type="component" value="Chromosome"/>
</dbReference>
<evidence type="ECO:0000313" key="4">
    <source>
        <dbReference type="Proteomes" id="UP000295748"/>
    </source>
</evidence>
<protein>
    <submittedName>
        <fullName evidence="3">Uncharacterized protein</fullName>
    </submittedName>
</protein>
<keyword evidence="2" id="KW-0812">Transmembrane</keyword>
<reference evidence="3 4" key="1">
    <citation type="submission" date="2019-03" db="EMBL/GenBank/DDBJ databases">
        <authorList>
            <person name="Dong K."/>
        </authorList>
    </citation>
    <scope>NUCLEOTIDE SEQUENCE [LARGE SCALE GENOMIC DNA]</scope>
    <source>
        <strain evidence="4">dk512</strain>
    </source>
</reference>
<proteinExistence type="predicted"/>
<keyword evidence="4" id="KW-1185">Reference proteome</keyword>
<evidence type="ECO:0000256" key="1">
    <source>
        <dbReference type="SAM" id="MobiDB-lite"/>
    </source>
</evidence>